<keyword evidence="4" id="KW-1003">Cell membrane</keyword>
<evidence type="ECO:0000256" key="13">
    <source>
        <dbReference type="ARBA" id="ARBA00023136"/>
    </source>
</evidence>
<evidence type="ECO:0000256" key="5">
    <source>
        <dbReference type="ARBA" id="ARBA00022553"/>
    </source>
</evidence>
<comment type="subcellular location">
    <subcellularLocation>
        <location evidence="2">Cell membrane</location>
        <topology evidence="2">Multi-pass membrane protein</topology>
    </subcellularLocation>
</comment>
<evidence type="ECO:0000256" key="12">
    <source>
        <dbReference type="ARBA" id="ARBA00023012"/>
    </source>
</evidence>
<evidence type="ECO:0000259" key="16">
    <source>
        <dbReference type="PROSITE" id="PS50885"/>
    </source>
</evidence>
<dbReference type="InterPro" id="IPR036890">
    <property type="entry name" value="HATPase_C_sf"/>
</dbReference>
<dbReference type="InterPro" id="IPR036097">
    <property type="entry name" value="HisK_dim/P_sf"/>
</dbReference>
<comment type="catalytic activity">
    <reaction evidence="1">
        <text>ATP + protein L-histidine = ADP + protein N-phospho-L-histidine.</text>
        <dbReference type="EC" id="2.7.13.3"/>
    </reaction>
</comment>
<evidence type="ECO:0000256" key="8">
    <source>
        <dbReference type="ARBA" id="ARBA00022741"/>
    </source>
</evidence>
<proteinExistence type="predicted"/>
<dbReference type="PROSITE" id="PS50885">
    <property type="entry name" value="HAMP"/>
    <property type="match status" value="1"/>
</dbReference>
<dbReference type="SMART" id="SM00304">
    <property type="entry name" value="HAMP"/>
    <property type="match status" value="1"/>
</dbReference>
<dbReference type="PANTHER" id="PTHR43065:SF46">
    <property type="entry name" value="C4-DICARBOXYLATE TRANSPORT SENSOR PROTEIN DCTB"/>
    <property type="match status" value="1"/>
</dbReference>
<dbReference type="CDD" id="cd00082">
    <property type="entry name" value="HisKA"/>
    <property type="match status" value="1"/>
</dbReference>
<evidence type="ECO:0000256" key="6">
    <source>
        <dbReference type="ARBA" id="ARBA00022679"/>
    </source>
</evidence>
<keyword evidence="13 14" id="KW-0472">Membrane</keyword>
<evidence type="ECO:0000313" key="18">
    <source>
        <dbReference type="Proteomes" id="UP001516662"/>
    </source>
</evidence>
<keyword evidence="10" id="KW-0067">ATP-binding</keyword>
<dbReference type="PANTHER" id="PTHR43065">
    <property type="entry name" value="SENSOR HISTIDINE KINASE"/>
    <property type="match status" value="1"/>
</dbReference>
<evidence type="ECO:0000256" key="3">
    <source>
        <dbReference type="ARBA" id="ARBA00012438"/>
    </source>
</evidence>
<dbReference type="SUPFAM" id="SSF103190">
    <property type="entry name" value="Sensory domain-like"/>
    <property type="match status" value="1"/>
</dbReference>
<gene>
    <name evidence="17" type="ORF">IMZ08_19025</name>
</gene>
<keyword evidence="18" id="KW-1185">Reference proteome</keyword>
<dbReference type="Gene3D" id="1.10.287.130">
    <property type="match status" value="1"/>
</dbReference>
<evidence type="ECO:0000256" key="7">
    <source>
        <dbReference type="ARBA" id="ARBA00022692"/>
    </source>
</evidence>
<dbReference type="Gene3D" id="3.30.450.20">
    <property type="entry name" value="PAS domain"/>
    <property type="match status" value="1"/>
</dbReference>
<keyword evidence="12" id="KW-0902">Two-component regulatory system</keyword>
<dbReference type="Pfam" id="PF00672">
    <property type="entry name" value="HAMP"/>
    <property type="match status" value="1"/>
</dbReference>
<feature type="domain" description="Histidine kinase" evidence="15">
    <location>
        <begin position="331"/>
        <end position="538"/>
    </location>
</feature>
<dbReference type="RefSeq" id="WP_193539380.1">
    <property type="nucleotide sequence ID" value="NZ_JADCLJ010000024.1"/>
</dbReference>
<sequence length="539" mass="60640">MINRIKNLSFFKKTILFTSCIVLVVGLATAVISFHIQNNAITQILSDQAVSVANLWKSTLPRKDVIAAANTTDPNHPSVLHLTFLIDKIHEKHSIYSHAYIFASDIPEDRNFKPIAIPLSLLQQGFTYTDHYISGDEFYNAFVYTVTNKTSVYTDVYSDDFGTWITAFSPIFDENGNVIAVFGVDIDASILHNLQTDLMISLLLSCIFLFTIIFIIQEWGLRKVLSPLNGLIKGIHQVSLGNFGVRLEQTDDSELGELSKKFNEMTKQLDVLFERVAVTSEQFGDKSQQDSNLQGVEKALGEMENIIKQSKLQTELQRAERMNAIGQLAASVAHEIRNPMTVVKGFLQIFHSKDDMTKEEKEYIQLMIEEMNRAETIINDYLSLAKPDLESATVMNCTEILQNVTELISSYALLNNNITVNMECKGTYYSKGNTSELKQVLLNIMKNAVEAMKTEGVLSVKVFADDEYVHYEIKDTGIGMTPEELKRLGTPFYSLKEKGTGIGLMVCYQIIERMKGKITVESEKGKGSTFTIKIPLYVE</sequence>
<organism evidence="17 18">
    <name type="scientific">Litchfieldia luteola</name>
    <dbReference type="NCBI Taxonomy" id="682179"/>
    <lineage>
        <taxon>Bacteria</taxon>
        <taxon>Bacillati</taxon>
        <taxon>Bacillota</taxon>
        <taxon>Bacilli</taxon>
        <taxon>Bacillales</taxon>
        <taxon>Bacillaceae</taxon>
        <taxon>Litchfieldia</taxon>
    </lineage>
</organism>
<accession>A0ABR9QNV9</accession>
<dbReference type="CDD" id="cd06225">
    <property type="entry name" value="HAMP"/>
    <property type="match status" value="1"/>
</dbReference>
<evidence type="ECO:0000256" key="9">
    <source>
        <dbReference type="ARBA" id="ARBA00022777"/>
    </source>
</evidence>
<keyword evidence="6" id="KW-0808">Transferase</keyword>
<dbReference type="InterPro" id="IPR003660">
    <property type="entry name" value="HAMP_dom"/>
</dbReference>
<evidence type="ECO:0000256" key="14">
    <source>
        <dbReference type="SAM" id="Phobius"/>
    </source>
</evidence>
<dbReference type="Pfam" id="PF00512">
    <property type="entry name" value="HisKA"/>
    <property type="match status" value="1"/>
</dbReference>
<keyword evidence="8" id="KW-0547">Nucleotide-binding</keyword>
<keyword evidence="5" id="KW-0597">Phosphoprotein</keyword>
<dbReference type="SUPFAM" id="SSF55874">
    <property type="entry name" value="ATPase domain of HSP90 chaperone/DNA topoisomerase II/histidine kinase"/>
    <property type="match status" value="1"/>
</dbReference>
<reference evidence="17 18" key="1">
    <citation type="submission" date="2020-10" db="EMBL/GenBank/DDBJ databases">
        <title>Bacillus sp. HD4P25, an endophyte from a halophyte.</title>
        <authorList>
            <person name="Sun J.-Q."/>
        </authorList>
    </citation>
    <scope>NUCLEOTIDE SEQUENCE [LARGE SCALE GENOMIC DNA]</scope>
    <source>
        <strain evidence="17 18">YIM 93174</strain>
    </source>
</reference>
<dbReference type="EC" id="2.7.13.3" evidence="3"/>
<feature type="domain" description="HAMP" evidence="16">
    <location>
        <begin position="222"/>
        <end position="274"/>
    </location>
</feature>
<dbReference type="PROSITE" id="PS50109">
    <property type="entry name" value="HIS_KIN"/>
    <property type="match status" value="1"/>
</dbReference>
<dbReference type="SUPFAM" id="SSF158472">
    <property type="entry name" value="HAMP domain-like"/>
    <property type="match status" value="1"/>
</dbReference>
<dbReference type="Proteomes" id="UP001516662">
    <property type="component" value="Unassembled WGS sequence"/>
</dbReference>
<comment type="caution">
    <text evidence="17">The sequence shown here is derived from an EMBL/GenBank/DDBJ whole genome shotgun (WGS) entry which is preliminary data.</text>
</comment>
<evidence type="ECO:0000256" key="11">
    <source>
        <dbReference type="ARBA" id="ARBA00022989"/>
    </source>
</evidence>
<protein>
    <recommendedName>
        <fullName evidence="3">histidine kinase</fullName>
        <ecNumber evidence="3">2.7.13.3</ecNumber>
    </recommendedName>
</protein>
<dbReference type="Pfam" id="PF02518">
    <property type="entry name" value="HATPase_c"/>
    <property type="match status" value="1"/>
</dbReference>
<name>A0ABR9QNV9_9BACI</name>
<dbReference type="InterPro" id="IPR003594">
    <property type="entry name" value="HATPase_dom"/>
</dbReference>
<dbReference type="SMART" id="SM00388">
    <property type="entry name" value="HisKA"/>
    <property type="match status" value="1"/>
</dbReference>
<keyword evidence="11 14" id="KW-1133">Transmembrane helix</keyword>
<dbReference type="Gene3D" id="3.30.565.10">
    <property type="entry name" value="Histidine kinase-like ATPase, C-terminal domain"/>
    <property type="match status" value="1"/>
</dbReference>
<dbReference type="SMART" id="SM00387">
    <property type="entry name" value="HATPase_c"/>
    <property type="match status" value="1"/>
</dbReference>
<evidence type="ECO:0000256" key="1">
    <source>
        <dbReference type="ARBA" id="ARBA00000085"/>
    </source>
</evidence>
<dbReference type="InterPro" id="IPR005467">
    <property type="entry name" value="His_kinase_dom"/>
</dbReference>
<dbReference type="PRINTS" id="PR00344">
    <property type="entry name" value="BCTRLSENSOR"/>
</dbReference>
<evidence type="ECO:0000313" key="17">
    <source>
        <dbReference type="EMBL" id="MBE4910134.1"/>
    </source>
</evidence>
<dbReference type="Pfam" id="PF22673">
    <property type="entry name" value="MCP-like_PDC_1"/>
    <property type="match status" value="1"/>
</dbReference>
<dbReference type="SUPFAM" id="SSF47384">
    <property type="entry name" value="Homodimeric domain of signal transducing histidine kinase"/>
    <property type="match status" value="1"/>
</dbReference>
<feature type="transmembrane region" description="Helical" evidence="14">
    <location>
        <begin position="198"/>
        <end position="216"/>
    </location>
</feature>
<evidence type="ECO:0000259" key="15">
    <source>
        <dbReference type="PROSITE" id="PS50109"/>
    </source>
</evidence>
<evidence type="ECO:0000256" key="10">
    <source>
        <dbReference type="ARBA" id="ARBA00022840"/>
    </source>
</evidence>
<dbReference type="InterPro" id="IPR003661">
    <property type="entry name" value="HisK_dim/P_dom"/>
</dbReference>
<dbReference type="Gene3D" id="1.10.8.500">
    <property type="entry name" value="HAMP domain in histidine kinase"/>
    <property type="match status" value="1"/>
</dbReference>
<keyword evidence="9" id="KW-0418">Kinase</keyword>
<dbReference type="InterPro" id="IPR004358">
    <property type="entry name" value="Sig_transdc_His_kin-like_C"/>
</dbReference>
<evidence type="ECO:0000256" key="2">
    <source>
        <dbReference type="ARBA" id="ARBA00004651"/>
    </source>
</evidence>
<dbReference type="EMBL" id="JADCLJ010000024">
    <property type="protein sequence ID" value="MBE4910134.1"/>
    <property type="molecule type" value="Genomic_DNA"/>
</dbReference>
<keyword evidence="7 14" id="KW-0812">Transmembrane</keyword>
<evidence type="ECO:0000256" key="4">
    <source>
        <dbReference type="ARBA" id="ARBA00022475"/>
    </source>
</evidence>
<dbReference type="InterPro" id="IPR029151">
    <property type="entry name" value="Sensor-like_sf"/>
</dbReference>